<dbReference type="Proteomes" id="UP000199031">
    <property type="component" value="Unassembled WGS sequence"/>
</dbReference>
<dbReference type="GO" id="GO:0030246">
    <property type="term" value="F:carbohydrate binding"/>
    <property type="evidence" value="ECO:0007669"/>
    <property type="project" value="InterPro"/>
</dbReference>
<reference evidence="4 5" key="1">
    <citation type="submission" date="2016-10" db="EMBL/GenBank/DDBJ databases">
        <authorList>
            <person name="de Groot N.N."/>
        </authorList>
    </citation>
    <scope>NUCLEOTIDE SEQUENCE [LARGE SCALE GENOMIC DNA]</scope>
    <source>
        <strain evidence="4 5">DSM 28286</strain>
    </source>
</reference>
<evidence type="ECO:0000313" key="4">
    <source>
        <dbReference type="EMBL" id="SFQ43036.1"/>
    </source>
</evidence>
<keyword evidence="1" id="KW-0732">Signal</keyword>
<dbReference type="InterPro" id="IPR045670">
    <property type="entry name" value="DUF5916"/>
</dbReference>
<evidence type="ECO:0000259" key="2">
    <source>
        <dbReference type="Pfam" id="PF06452"/>
    </source>
</evidence>
<dbReference type="GO" id="GO:0004553">
    <property type="term" value="F:hydrolase activity, hydrolyzing O-glycosyl compounds"/>
    <property type="evidence" value="ECO:0007669"/>
    <property type="project" value="InterPro"/>
</dbReference>
<proteinExistence type="predicted"/>
<evidence type="ECO:0000313" key="5">
    <source>
        <dbReference type="Proteomes" id="UP000199031"/>
    </source>
</evidence>
<dbReference type="Pfam" id="PF06452">
    <property type="entry name" value="CBM9_1"/>
    <property type="match status" value="1"/>
</dbReference>
<feature type="domain" description="DUF5916" evidence="3">
    <location>
        <begin position="240"/>
        <end position="345"/>
    </location>
</feature>
<dbReference type="CDD" id="cd09618">
    <property type="entry name" value="CBM9_like_2"/>
    <property type="match status" value="1"/>
</dbReference>
<name>A0A1I5YFM8_9BACT</name>
<evidence type="ECO:0000256" key="1">
    <source>
        <dbReference type="SAM" id="SignalP"/>
    </source>
</evidence>
<dbReference type="InterPro" id="IPR010502">
    <property type="entry name" value="Carb-bd_dom_fam9"/>
</dbReference>
<dbReference type="Pfam" id="PF19313">
    <property type="entry name" value="DUF5916"/>
    <property type="match status" value="1"/>
</dbReference>
<keyword evidence="5" id="KW-1185">Reference proteome</keyword>
<organism evidence="4 5">
    <name type="scientific">Parafilimonas terrae</name>
    <dbReference type="NCBI Taxonomy" id="1465490"/>
    <lineage>
        <taxon>Bacteria</taxon>
        <taxon>Pseudomonadati</taxon>
        <taxon>Bacteroidota</taxon>
        <taxon>Chitinophagia</taxon>
        <taxon>Chitinophagales</taxon>
        <taxon>Chitinophagaceae</taxon>
        <taxon>Parafilimonas</taxon>
    </lineage>
</organism>
<dbReference type="GO" id="GO:0016052">
    <property type="term" value="P:carbohydrate catabolic process"/>
    <property type="evidence" value="ECO:0007669"/>
    <property type="project" value="InterPro"/>
</dbReference>
<dbReference type="AlphaFoldDB" id="A0A1I5YFM8"/>
<feature type="signal peptide" evidence="1">
    <location>
        <begin position="1"/>
        <end position="23"/>
    </location>
</feature>
<dbReference type="Gene3D" id="2.60.40.1190">
    <property type="match status" value="1"/>
</dbReference>
<feature type="chain" id="PRO_5011550346" evidence="1">
    <location>
        <begin position="24"/>
        <end position="728"/>
    </location>
</feature>
<dbReference type="SUPFAM" id="SSF49344">
    <property type="entry name" value="CBD9-like"/>
    <property type="match status" value="1"/>
</dbReference>
<dbReference type="EMBL" id="FOXQ01000012">
    <property type="protein sequence ID" value="SFQ43036.1"/>
    <property type="molecule type" value="Genomic_DNA"/>
</dbReference>
<evidence type="ECO:0000259" key="3">
    <source>
        <dbReference type="Pfam" id="PF19313"/>
    </source>
</evidence>
<dbReference type="STRING" id="1465490.SAMN05444277_1122"/>
<accession>A0A1I5YFM8</accession>
<protein>
    <submittedName>
        <fullName evidence="4">Carbohydrate family 9 binding domain-like</fullName>
    </submittedName>
</protein>
<sequence>MQNQYLKKFFTLPLLFCFFYSFAQKKNEAYQYHIHRAASPIVIDGIMDEDAWLQAQTATGFFMVLPMDTSKAQVRTDVKMTYDDQNIYLIAVCYNALPGPYMVESLRRDFNFGKNDNFLLFMDPFDDQTNGFSFGANAAGAQWDGIMYEGGAVDLSWDNKWYSAVKNYPDKYIFEAAIPFKTIRYKKGITRWGINFSRNDLKTTEKSSWTPVPRQFPTASLAYTGVLVWDQPPPEAGLNVSVIPYALAGSEKDFTTHSKTDYRGDVGADVKIALTSSLNLDLTVHPDFSQVEVDKQVTNLSRYELFFPERRQFFLENGDLFANFGYDDIRPFFSRRIGLGVPIKYGARLSGKLNKDWRIGAMYMRTGKVNDLDLPDQSFSVVALQRRVFSRSNIRFLFIDKESLNYHPNPDSVKYLYQAFNRNIGFEYNLASSNNMWTGKALFLKSFSPGKNSRDFVHAANLQYSSKYWLLLWRHEFVGNNYMAEAGYVPRRNFIKLNPQVTRYFFPKSGIVLSHGPQLSSINFFDDKFHQTDNQNTLSYLVTFRSKATFTGLVSHDYVRLLQPFDPTNLGKDSLLAGTKHHWNTAGFDFVSQPQQLFTYTLSARAGGYYADGAYRNVATELGYRFQPYVSIALTGSYNNIKLPQPWGNTTFWLVGPRLDITFTNKLYFTTFIQYNEQLKNINLNTRLQWRYSPASDFYLVYTDNYYPAPFSVRNRAFVLKFNYWWNL</sequence>
<feature type="domain" description="Carbohydrate-binding" evidence="2">
    <location>
        <begin position="43"/>
        <end position="204"/>
    </location>
</feature>
<gene>
    <name evidence="4" type="ORF">SAMN05444277_1122</name>
</gene>